<evidence type="ECO:0000313" key="3">
    <source>
        <dbReference type="Proteomes" id="UP000003779"/>
    </source>
</evidence>
<dbReference type="KEGG" id="nal:B005_2572"/>
<evidence type="ECO:0000313" key="2">
    <source>
        <dbReference type="EMBL" id="AFR07963.1"/>
    </source>
</evidence>
<gene>
    <name evidence="2" type="ordered locus">B005_2572</name>
</gene>
<feature type="compositionally biased region" description="Basic and acidic residues" evidence="1">
    <location>
        <begin position="7"/>
        <end position="23"/>
    </location>
</feature>
<dbReference type="Proteomes" id="UP000003779">
    <property type="component" value="Chromosome"/>
</dbReference>
<reference evidence="2 3" key="1">
    <citation type="journal article" date="2012" name="J. Bacteriol.">
        <title>Whole-Genome Sequence of Nocardiopsis alba Strain ATCC BAA-2165, Associated with Honeybees.</title>
        <authorList>
            <person name="Qiao J."/>
            <person name="Chen L."/>
            <person name="Li Y."/>
            <person name="Wang J."/>
            <person name="Zhang W."/>
            <person name="Chen S."/>
        </authorList>
    </citation>
    <scope>NUCLEOTIDE SEQUENCE [LARGE SCALE GENOMIC DNA]</scope>
    <source>
        <strain evidence="3">ATCC BAA-2165 / BE74</strain>
    </source>
</reference>
<dbReference type="HOGENOM" id="CLU_3120398_0_0_11"/>
<feature type="compositionally biased region" description="Polar residues" evidence="1">
    <location>
        <begin position="40"/>
        <end position="50"/>
    </location>
</feature>
<evidence type="ECO:0000256" key="1">
    <source>
        <dbReference type="SAM" id="MobiDB-lite"/>
    </source>
</evidence>
<protein>
    <submittedName>
        <fullName evidence="2">Uncharacterized protein</fullName>
    </submittedName>
</protein>
<proteinExistence type="predicted"/>
<organism evidence="2 3">
    <name type="scientific">Nocardiopsis alba (strain ATCC BAA-2165 / BE74)</name>
    <dbReference type="NCBI Taxonomy" id="1205910"/>
    <lineage>
        <taxon>Bacteria</taxon>
        <taxon>Bacillati</taxon>
        <taxon>Actinomycetota</taxon>
        <taxon>Actinomycetes</taxon>
        <taxon>Streptosporangiales</taxon>
        <taxon>Nocardiopsidaceae</taxon>
        <taxon>Nocardiopsis</taxon>
    </lineage>
</organism>
<name>J7L2S4_NOCAA</name>
<sequence length="50" mass="5230">MRNIDSSPKRATDRLSARGEPRPFRATLANPSGTGVEVGSESTGRTASAL</sequence>
<dbReference type="EMBL" id="CP003788">
    <property type="protein sequence ID" value="AFR07963.1"/>
    <property type="molecule type" value="Genomic_DNA"/>
</dbReference>
<reference evidence="3" key="2">
    <citation type="submission" date="2012-08" db="EMBL/GenBank/DDBJ databases">
        <title>Whole-genome sequence of Nocardiopsis alba strain ATCC BAA-2165 associated with honeybees.</title>
        <authorList>
            <person name="Qiao J."/>
            <person name="Chen L."/>
            <person name="Li Y."/>
            <person name="Wang J."/>
            <person name="Zhang W."/>
            <person name="Chen S."/>
        </authorList>
    </citation>
    <scope>NUCLEOTIDE SEQUENCE [LARGE SCALE GENOMIC DNA]</scope>
    <source>
        <strain evidence="3">ATCC BAA-2165 / BE74</strain>
    </source>
</reference>
<dbReference type="AlphaFoldDB" id="J7L2S4"/>
<accession>J7L2S4</accession>
<feature type="region of interest" description="Disordered" evidence="1">
    <location>
        <begin position="1"/>
        <end position="50"/>
    </location>
</feature>